<evidence type="ECO:0000256" key="6">
    <source>
        <dbReference type="ARBA" id="ARBA00023242"/>
    </source>
</evidence>
<comment type="caution">
    <text evidence="10">The sequence shown here is derived from an EMBL/GenBank/DDBJ whole genome shotgun (WGS) entry which is preliminary data.</text>
</comment>
<evidence type="ECO:0000256" key="3">
    <source>
        <dbReference type="ARBA" id="ARBA00023125"/>
    </source>
</evidence>
<evidence type="ECO:0000256" key="2">
    <source>
        <dbReference type="ARBA" id="ARBA00023015"/>
    </source>
</evidence>
<dbReference type="PANTHER" id="PTHR31839:SF85">
    <property type="entry name" value="AP2_ERF DOMAIN-CONTAINING PROTEIN"/>
    <property type="match status" value="1"/>
</dbReference>
<keyword evidence="3" id="KW-0238">DNA-binding</keyword>
<dbReference type="OrthoDB" id="1932364at2759"/>
<comment type="subcellular location">
    <subcellularLocation>
        <location evidence="1">Nucleus</location>
    </subcellularLocation>
</comment>
<feature type="region of interest" description="Disordered" evidence="8">
    <location>
        <begin position="14"/>
        <end position="44"/>
    </location>
</feature>
<evidence type="ECO:0000259" key="9">
    <source>
        <dbReference type="PROSITE" id="PS51032"/>
    </source>
</evidence>
<sequence>MHVYIGCFTEKNKKKNPLKSNTMTSSSSSRRGSPTTPVLPFTGRHPIYRGIRSRSGKWVSEIREPRKSNRIWLGTFPTPEMAAAAYAILVSASPSDIRTAAAAEAAARMPKPLTFDQSPVMNMSTPEKEEEEDGFTDEEALFDMPKLLFNMAEGMLTSPPRINSSPPPYDYSHGSSDFDSLREQLLEELHGPPPKKYLLKQKHKNKEGVDTIS</sequence>
<protein>
    <recommendedName>
        <fullName evidence="9">AP2/ERF domain-containing protein</fullName>
    </recommendedName>
</protein>
<keyword evidence="4" id="KW-0010">Activator</keyword>
<dbReference type="GO" id="GO:0003700">
    <property type="term" value="F:DNA-binding transcription factor activity"/>
    <property type="evidence" value="ECO:0007669"/>
    <property type="project" value="InterPro"/>
</dbReference>
<dbReference type="InterPro" id="IPR001471">
    <property type="entry name" value="AP2/ERF_dom"/>
</dbReference>
<dbReference type="InterPro" id="IPR045277">
    <property type="entry name" value="DRE1A-I"/>
</dbReference>
<reference evidence="10" key="1">
    <citation type="journal article" date="2023" name="Plant J.">
        <title>The genome of the king protea, Protea cynaroides.</title>
        <authorList>
            <person name="Chang J."/>
            <person name="Duong T.A."/>
            <person name="Schoeman C."/>
            <person name="Ma X."/>
            <person name="Roodt D."/>
            <person name="Barker N."/>
            <person name="Li Z."/>
            <person name="Van de Peer Y."/>
            <person name="Mizrachi E."/>
        </authorList>
    </citation>
    <scope>NUCLEOTIDE SEQUENCE</scope>
    <source>
        <tissue evidence="10">Young leaves</tissue>
    </source>
</reference>
<evidence type="ECO:0000313" key="11">
    <source>
        <dbReference type="Proteomes" id="UP001141806"/>
    </source>
</evidence>
<gene>
    <name evidence="10" type="ORF">NE237_030305</name>
</gene>
<proteinExistence type="inferred from homology"/>
<feature type="compositionally biased region" description="Basic and acidic residues" evidence="8">
    <location>
        <begin position="179"/>
        <end position="190"/>
    </location>
</feature>
<accession>A0A9Q0GTG5</accession>
<evidence type="ECO:0000256" key="8">
    <source>
        <dbReference type="SAM" id="MobiDB-lite"/>
    </source>
</evidence>
<keyword evidence="6" id="KW-0539">Nucleus</keyword>
<evidence type="ECO:0000256" key="1">
    <source>
        <dbReference type="ARBA" id="ARBA00004123"/>
    </source>
</evidence>
<name>A0A9Q0GTG5_9MAGN</name>
<evidence type="ECO:0000313" key="10">
    <source>
        <dbReference type="EMBL" id="KAJ4953473.1"/>
    </source>
</evidence>
<feature type="compositionally biased region" description="Low complexity" evidence="8">
    <location>
        <begin position="20"/>
        <end position="36"/>
    </location>
</feature>
<dbReference type="PROSITE" id="PS51032">
    <property type="entry name" value="AP2_ERF"/>
    <property type="match status" value="1"/>
</dbReference>
<dbReference type="AlphaFoldDB" id="A0A9Q0GTG5"/>
<dbReference type="InterPro" id="IPR036955">
    <property type="entry name" value="AP2/ERF_dom_sf"/>
</dbReference>
<keyword evidence="2" id="KW-0805">Transcription regulation</keyword>
<dbReference type="Proteomes" id="UP001141806">
    <property type="component" value="Unassembled WGS sequence"/>
</dbReference>
<feature type="domain" description="AP2/ERF" evidence="9">
    <location>
        <begin position="47"/>
        <end position="86"/>
    </location>
</feature>
<dbReference type="GO" id="GO:0003677">
    <property type="term" value="F:DNA binding"/>
    <property type="evidence" value="ECO:0007669"/>
    <property type="project" value="UniProtKB-KW"/>
</dbReference>
<dbReference type="SMART" id="SM00380">
    <property type="entry name" value="AP2"/>
    <property type="match status" value="1"/>
</dbReference>
<dbReference type="GO" id="GO:0005634">
    <property type="term" value="C:nucleus"/>
    <property type="evidence" value="ECO:0007669"/>
    <property type="project" value="UniProtKB-SubCell"/>
</dbReference>
<dbReference type="EMBL" id="JAMYWD010000012">
    <property type="protein sequence ID" value="KAJ4953473.1"/>
    <property type="molecule type" value="Genomic_DNA"/>
</dbReference>
<dbReference type="SUPFAM" id="SSF54171">
    <property type="entry name" value="DNA-binding domain"/>
    <property type="match status" value="1"/>
</dbReference>
<dbReference type="InterPro" id="IPR016177">
    <property type="entry name" value="DNA-bd_dom_sf"/>
</dbReference>
<keyword evidence="5" id="KW-0804">Transcription</keyword>
<organism evidence="10 11">
    <name type="scientific">Protea cynaroides</name>
    <dbReference type="NCBI Taxonomy" id="273540"/>
    <lineage>
        <taxon>Eukaryota</taxon>
        <taxon>Viridiplantae</taxon>
        <taxon>Streptophyta</taxon>
        <taxon>Embryophyta</taxon>
        <taxon>Tracheophyta</taxon>
        <taxon>Spermatophyta</taxon>
        <taxon>Magnoliopsida</taxon>
        <taxon>Proteales</taxon>
        <taxon>Proteaceae</taxon>
        <taxon>Protea</taxon>
    </lineage>
</organism>
<evidence type="ECO:0000256" key="4">
    <source>
        <dbReference type="ARBA" id="ARBA00023159"/>
    </source>
</evidence>
<dbReference type="PANTHER" id="PTHR31839">
    <property type="entry name" value="DEHYDRATION-RESPONSIVE ELEMENT-BINDING PROTEIN 1D"/>
    <property type="match status" value="1"/>
</dbReference>
<keyword evidence="11" id="KW-1185">Reference proteome</keyword>
<dbReference type="Gene3D" id="3.30.730.10">
    <property type="entry name" value="AP2/ERF domain"/>
    <property type="match status" value="1"/>
</dbReference>
<comment type="similarity">
    <text evidence="7">Belongs to the AP2/ERF transcription factor family. ERF subfamily.</text>
</comment>
<dbReference type="CDD" id="cd00018">
    <property type="entry name" value="AP2"/>
    <property type="match status" value="1"/>
</dbReference>
<feature type="region of interest" description="Disordered" evidence="8">
    <location>
        <begin position="156"/>
        <end position="213"/>
    </location>
</feature>
<evidence type="ECO:0000256" key="5">
    <source>
        <dbReference type="ARBA" id="ARBA00023163"/>
    </source>
</evidence>
<evidence type="ECO:0000256" key="7">
    <source>
        <dbReference type="ARBA" id="ARBA00024343"/>
    </source>
</evidence>